<evidence type="ECO:0000313" key="1">
    <source>
        <dbReference type="EMBL" id="KAG0651335.1"/>
    </source>
</evidence>
<reference evidence="1" key="1">
    <citation type="submission" date="2019-07" db="EMBL/GenBank/DDBJ databases">
        <title>Hyphodiscus hymeniophilus genome sequencing and assembly.</title>
        <authorList>
            <person name="Kramer G."/>
            <person name="Nodwell J."/>
        </authorList>
    </citation>
    <scope>NUCLEOTIDE SEQUENCE</scope>
    <source>
        <strain evidence="1">ATCC 34498</strain>
    </source>
</reference>
<keyword evidence="2" id="KW-1185">Reference proteome</keyword>
<evidence type="ECO:0000313" key="2">
    <source>
        <dbReference type="Proteomes" id="UP000785200"/>
    </source>
</evidence>
<protein>
    <submittedName>
        <fullName evidence="1">Uncharacterized protein</fullName>
    </submittedName>
</protein>
<dbReference type="AlphaFoldDB" id="A0A9P6VNM1"/>
<organism evidence="1 2">
    <name type="scientific">Hyphodiscus hymeniophilus</name>
    <dbReference type="NCBI Taxonomy" id="353542"/>
    <lineage>
        <taxon>Eukaryota</taxon>
        <taxon>Fungi</taxon>
        <taxon>Dikarya</taxon>
        <taxon>Ascomycota</taxon>
        <taxon>Pezizomycotina</taxon>
        <taxon>Leotiomycetes</taxon>
        <taxon>Helotiales</taxon>
        <taxon>Hyphodiscaceae</taxon>
        <taxon>Hyphodiscus</taxon>
    </lineage>
</organism>
<gene>
    <name evidence="1" type="ORF">D0Z07_1821</name>
</gene>
<dbReference type="Proteomes" id="UP000785200">
    <property type="component" value="Unassembled WGS sequence"/>
</dbReference>
<comment type="caution">
    <text evidence="1">The sequence shown here is derived from an EMBL/GenBank/DDBJ whole genome shotgun (WGS) entry which is preliminary data.</text>
</comment>
<dbReference type="EMBL" id="VNKQ01000004">
    <property type="protein sequence ID" value="KAG0651335.1"/>
    <property type="molecule type" value="Genomic_DNA"/>
</dbReference>
<accession>A0A9P6VNM1</accession>
<proteinExistence type="predicted"/>
<name>A0A9P6VNM1_9HELO</name>
<sequence length="81" mass="9180">MTCTCIESRFYQQEAFTYPVLFWNTSTLHLSSAKTVSPGNSTPNSLPLTDWNMQNATRLLRHLYLLGRCVSTICSLVFSSQ</sequence>